<protein>
    <submittedName>
        <fullName evidence="2">Blast:Reticulocyte-binding protein 2 homolog a</fullName>
    </submittedName>
</protein>
<feature type="compositionally biased region" description="Polar residues" evidence="1">
    <location>
        <begin position="364"/>
        <end position="380"/>
    </location>
</feature>
<evidence type="ECO:0000313" key="3">
    <source>
        <dbReference type="Proteomes" id="UP000268350"/>
    </source>
</evidence>
<dbReference type="AlphaFoldDB" id="A0A3B0K084"/>
<feature type="region of interest" description="Disordered" evidence="1">
    <location>
        <begin position="556"/>
        <end position="608"/>
    </location>
</feature>
<dbReference type="Proteomes" id="UP000268350">
    <property type="component" value="Unassembled WGS sequence"/>
</dbReference>
<dbReference type="OMA" id="CTFLYQL"/>
<sequence length="629" mass="72366">MSRSCCRTSQRRSDPTGCIPWYPRMEPVRSCSCQSPQGQWWKRNCGTIQVLANAVDQSASSVCTFLYQLTLNLFSRILNPLTMGWNTRKVPFVMSNTFELYYGIFDENGDLRRPMPARMFLLLLIIMQRFLCLPCRMIRPRAKCGHSPIMHCTSGMGVFGKLNHGIAYNTPHKVTASTDIRDGLRRLGMRRFSSQHSLDSDDMPYGYAPAICCCRGPGTSGPLPKSLRPTPGYGKSESEAQQECEKAYQDARDPIATVCPQRSLSPRQFKSLEMKSLSDFYGAVCQGKYNIRLLDDLRQKSPRITPCEKRIQRRVEGGHIPILLQKPLQNTALPWRCKSPYSIHQQLSRGVGGQTRDEDYPKYNNGNVVRGTNSTDNNNLGFRRNRMQAIEYRKETSERINPYMEGSSGDNKLDAPIRKATDAEQFHKLKSILMRIAMSKQKCTENGSMQIQKNRVDGKEQSNEMVKRGHSFTEKRLSQHSTKSSILRSEDLQKSDRKKSVRFTNSIEEGIVKEQSLLGNSKRRQRYCSPKDQKVRRMQVDPRTENLQLHNILKRGHRSLEKDYEQKRVKPVESRKQKAERLQALKRAERQEAGSSDRMSQRDSERTWTVEDEIRVRKKFANGLFKLQL</sequence>
<dbReference type="EMBL" id="OUUW01000004">
    <property type="protein sequence ID" value="SPP79369.1"/>
    <property type="molecule type" value="Genomic_DNA"/>
</dbReference>
<reference evidence="3" key="1">
    <citation type="submission" date="2018-01" db="EMBL/GenBank/DDBJ databases">
        <authorList>
            <person name="Alioto T."/>
            <person name="Alioto T."/>
        </authorList>
    </citation>
    <scope>NUCLEOTIDE SEQUENCE [LARGE SCALE GENOMIC DNA]</scope>
</reference>
<feature type="compositionally biased region" description="Basic and acidic residues" evidence="1">
    <location>
        <begin position="454"/>
        <end position="477"/>
    </location>
</feature>
<evidence type="ECO:0000256" key="1">
    <source>
        <dbReference type="SAM" id="MobiDB-lite"/>
    </source>
</evidence>
<organism evidence="2 3">
    <name type="scientific">Drosophila guanche</name>
    <name type="common">Fruit fly</name>
    <dbReference type="NCBI Taxonomy" id="7266"/>
    <lineage>
        <taxon>Eukaryota</taxon>
        <taxon>Metazoa</taxon>
        <taxon>Ecdysozoa</taxon>
        <taxon>Arthropoda</taxon>
        <taxon>Hexapoda</taxon>
        <taxon>Insecta</taxon>
        <taxon>Pterygota</taxon>
        <taxon>Neoptera</taxon>
        <taxon>Endopterygota</taxon>
        <taxon>Diptera</taxon>
        <taxon>Brachycera</taxon>
        <taxon>Muscomorpha</taxon>
        <taxon>Ephydroidea</taxon>
        <taxon>Drosophilidae</taxon>
        <taxon>Drosophila</taxon>
        <taxon>Sophophora</taxon>
    </lineage>
</organism>
<dbReference type="STRING" id="7266.A0A3B0K084"/>
<feature type="region of interest" description="Disordered" evidence="1">
    <location>
        <begin position="454"/>
        <end position="500"/>
    </location>
</feature>
<evidence type="ECO:0000313" key="2">
    <source>
        <dbReference type="EMBL" id="SPP79369.1"/>
    </source>
</evidence>
<dbReference type="Pfam" id="PF16008">
    <property type="entry name" value="DUF4778"/>
    <property type="match status" value="1"/>
</dbReference>
<feature type="compositionally biased region" description="Basic and acidic residues" evidence="1">
    <location>
        <begin position="599"/>
        <end position="608"/>
    </location>
</feature>
<gene>
    <name evidence="2" type="ORF">DGUA_6G012204</name>
</gene>
<feature type="region of interest" description="Disordered" evidence="1">
    <location>
        <begin position="349"/>
        <end position="380"/>
    </location>
</feature>
<feature type="compositionally biased region" description="Basic and acidic residues" evidence="1">
    <location>
        <begin position="558"/>
        <end position="592"/>
    </location>
</feature>
<accession>A0A3B0K084</accession>
<keyword evidence="3" id="KW-1185">Reference proteome</keyword>
<name>A0A3B0K084_DROGU</name>
<dbReference type="InterPro" id="IPR031958">
    <property type="entry name" value="DUF4778"/>
</dbReference>
<proteinExistence type="predicted"/>